<keyword evidence="1" id="KW-0695">RNA-directed DNA polymerase</keyword>
<accession>A0AAV3YVB4</accession>
<evidence type="ECO:0000313" key="1">
    <source>
        <dbReference type="EMBL" id="GFN86896.1"/>
    </source>
</evidence>
<keyword evidence="1" id="KW-0548">Nucleotidyltransferase</keyword>
<dbReference type="EMBL" id="BLXT01001622">
    <property type="protein sequence ID" value="GFN86896.1"/>
    <property type="molecule type" value="Genomic_DNA"/>
</dbReference>
<sequence>MIRSFSEIISASIRSVLVRSFHTGERVLKSPSTKKGYARVQQENFQNQGVGRRIEKARKLGAITTFLDITVTDSPQTSLKKVSRVICTRDLLCCSEEGMVWELAGVNQARRIKVHQGEDEIQTNMIVLIFDSPKPPSQVCEEYLILDVRPCVQLPLLCYKCQRYTAERSDKKHLVLFVIDLARCSCRT</sequence>
<dbReference type="AlphaFoldDB" id="A0AAV3YVB4"/>
<proteinExistence type="predicted"/>
<keyword evidence="2" id="KW-1185">Reference proteome</keyword>
<comment type="caution">
    <text evidence="1">The sequence shown here is derived from an EMBL/GenBank/DDBJ whole genome shotgun (WGS) entry which is preliminary data.</text>
</comment>
<keyword evidence="1" id="KW-0808">Transferase</keyword>
<protein>
    <submittedName>
        <fullName evidence="1">RNA-directed DNA polymerase from mobile element jockey</fullName>
    </submittedName>
</protein>
<reference evidence="1 2" key="1">
    <citation type="journal article" date="2021" name="Elife">
        <title>Chloroplast acquisition without the gene transfer in kleptoplastic sea slugs, Plakobranchus ocellatus.</title>
        <authorList>
            <person name="Maeda T."/>
            <person name="Takahashi S."/>
            <person name="Yoshida T."/>
            <person name="Shimamura S."/>
            <person name="Takaki Y."/>
            <person name="Nagai Y."/>
            <person name="Toyoda A."/>
            <person name="Suzuki Y."/>
            <person name="Arimoto A."/>
            <person name="Ishii H."/>
            <person name="Satoh N."/>
            <person name="Nishiyama T."/>
            <person name="Hasebe M."/>
            <person name="Maruyama T."/>
            <person name="Minagawa J."/>
            <person name="Obokata J."/>
            <person name="Shigenobu S."/>
        </authorList>
    </citation>
    <scope>NUCLEOTIDE SEQUENCE [LARGE SCALE GENOMIC DNA]</scope>
</reference>
<evidence type="ECO:0000313" key="2">
    <source>
        <dbReference type="Proteomes" id="UP000735302"/>
    </source>
</evidence>
<name>A0AAV3YVB4_9GAST</name>
<organism evidence="1 2">
    <name type="scientific">Plakobranchus ocellatus</name>
    <dbReference type="NCBI Taxonomy" id="259542"/>
    <lineage>
        <taxon>Eukaryota</taxon>
        <taxon>Metazoa</taxon>
        <taxon>Spiralia</taxon>
        <taxon>Lophotrochozoa</taxon>
        <taxon>Mollusca</taxon>
        <taxon>Gastropoda</taxon>
        <taxon>Heterobranchia</taxon>
        <taxon>Euthyneura</taxon>
        <taxon>Panpulmonata</taxon>
        <taxon>Sacoglossa</taxon>
        <taxon>Placobranchoidea</taxon>
        <taxon>Plakobranchidae</taxon>
        <taxon>Plakobranchus</taxon>
    </lineage>
</organism>
<dbReference type="GO" id="GO:0003964">
    <property type="term" value="F:RNA-directed DNA polymerase activity"/>
    <property type="evidence" value="ECO:0007669"/>
    <property type="project" value="UniProtKB-KW"/>
</dbReference>
<gene>
    <name evidence="1" type="ORF">PoB_001340200</name>
</gene>
<dbReference type="Proteomes" id="UP000735302">
    <property type="component" value="Unassembled WGS sequence"/>
</dbReference>